<proteinExistence type="predicted"/>
<dbReference type="EMBL" id="BNCK01000005">
    <property type="protein sequence ID" value="GHF94817.1"/>
    <property type="molecule type" value="Genomic_DNA"/>
</dbReference>
<accession>A0A919BJ24</accession>
<reference evidence="2" key="2">
    <citation type="submission" date="2020-09" db="EMBL/GenBank/DDBJ databases">
        <authorList>
            <person name="Sun Q."/>
            <person name="Kim S."/>
        </authorList>
    </citation>
    <scope>NUCLEOTIDE SEQUENCE</scope>
    <source>
        <strain evidence="2">KCTC 42731</strain>
    </source>
</reference>
<sequence>MDNVQSNHSFLKFFVPFIVAYFGSKAIFYYFSFEYSLFSDGFHIEKLLVDLGVFGGLFYLGTIMLKFTLASKTKPNSAKI</sequence>
<feature type="transmembrane region" description="Helical" evidence="1">
    <location>
        <begin position="51"/>
        <end position="69"/>
    </location>
</feature>
<keyword evidence="1" id="KW-0812">Transmembrane</keyword>
<feature type="transmembrane region" description="Helical" evidence="1">
    <location>
        <begin position="12"/>
        <end position="31"/>
    </location>
</feature>
<name>A0A919BJ24_9GAMM</name>
<protein>
    <submittedName>
        <fullName evidence="2">Uncharacterized protein</fullName>
    </submittedName>
</protein>
<dbReference type="Proteomes" id="UP000623842">
    <property type="component" value="Unassembled WGS sequence"/>
</dbReference>
<keyword evidence="1" id="KW-1133">Transmembrane helix</keyword>
<reference evidence="2" key="1">
    <citation type="journal article" date="2014" name="Int. J. Syst. Evol. Microbiol.">
        <title>Complete genome sequence of Corynebacterium casei LMG S-19264T (=DSM 44701T), isolated from a smear-ripened cheese.</title>
        <authorList>
            <consortium name="US DOE Joint Genome Institute (JGI-PGF)"/>
            <person name="Walter F."/>
            <person name="Albersmeier A."/>
            <person name="Kalinowski J."/>
            <person name="Ruckert C."/>
        </authorList>
    </citation>
    <scope>NUCLEOTIDE SEQUENCE</scope>
    <source>
        <strain evidence="2">KCTC 42731</strain>
    </source>
</reference>
<evidence type="ECO:0000256" key="1">
    <source>
        <dbReference type="SAM" id="Phobius"/>
    </source>
</evidence>
<keyword evidence="3" id="KW-1185">Reference proteome</keyword>
<gene>
    <name evidence="2" type="ORF">GCM10017161_23890</name>
</gene>
<organism evidence="2 3">
    <name type="scientific">Thalassotalea marina</name>
    <dbReference type="NCBI Taxonomy" id="1673741"/>
    <lineage>
        <taxon>Bacteria</taxon>
        <taxon>Pseudomonadati</taxon>
        <taxon>Pseudomonadota</taxon>
        <taxon>Gammaproteobacteria</taxon>
        <taxon>Alteromonadales</taxon>
        <taxon>Colwelliaceae</taxon>
        <taxon>Thalassotalea</taxon>
    </lineage>
</organism>
<dbReference type="AlphaFoldDB" id="A0A919BJ24"/>
<evidence type="ECO:0000313" key="3">
    <source>
        <dbReference type="Proteomes" id="UP000623842"/>
    </source>
</evidence>
<keyword evidence="1" id="KW-0472">Membrane</keyword>
<comment type="caution">
    <text evidence="2">The sequence shown here is derived from an EMBL/GenBank/DDBJ whole genome shotgun (WGS) entry which is preliminary data.</text>
</comment>
<dbReference type="RefSeq" id="WP_189770817.1">
    <property type="nucleotide sequence ID" value="NZ_BNCK01000005.1"/>
</dbReference>
<evidence type="ECO:0000313" key="2">
    <source>
        <dbReference type="EMBL" id="GHF94817.1"/>
    </source>
</evidence>